<comment type="caution">
    <text evidence="1">The sequence shown here is derived from an EMBL/GenBank/DDBJ whole genome shotgun (WGS) entry which is preliminary data.</text>
</comment>
<accession>A0AAV5KGG2</accession>
<name>A0AAV5KGG2_9ROSI</name>
<organism evidence="1 2">
    <name type="scientific">Rubroshorea leprosula</name>
    <dbReference type="NCBI Taxonomy" id="152421"/>
    <lineage>
        <taxon>Eukaryota</taxon>
        <taxon>Viridiplantae</taxon>
        <taxon>Streptophyta</taxon>
        <taxon>Embryophyta</taxon>
        <taxon>Tracheophyta</taxon>
        <taxon>Spermatophyta</taxon>
        <taxon>Magnoliopsida</taxon>
        <taxon>eudicotyledons</taxon>
        <taxon>Gunneridae</taxon>
        <taxon>Pentapetalae</taxon>
        <taxon>rosids</taxon>
        <taxon>malvids</taxon>
        <taxon>Malvales</taxon>
        <taxon>Dipterocarpaceae</taxon>
        <taxon>Rubroshorea</taxon>
    </lineage>
</organism>
<dbReference type="AlphaFoldDB" id="A0AAV5KGG2"/>
<gene>
    <name evidence="1" type="ORF">SLEP1_g33336</name>
</gene>
<reference evidence="1 2" key="1">
    <citation type="journal article" date="2021" name="Commun. Biol.">
        <title>The genome of Shorea leprosula (Dipterocarpaceae) highlights the ecological relevance of drought in aseasonal tropical rainforests.</title>
        <authorList>
            <person name="Ng K.K.S."/>
            <person name="Kobayashi M.J."/>
            <person name="Fawcett J.A."/>
            <person name="Hatakeyama M."/>
            <person name="Paape T."/>
            <person name="Ng C.H."/>
            <person name="Ang C.C."/>
            <person name="Tnah L.H."/>
            <person name="Lee C.T."/>
            <person name="Nishiyama T."/>
            <person name="Sese J."/>
            <person name="O'Brien M.J."/>
            <person name="Copetti D."/>
            <person name="Mohd Noor M.I."/>
            <person name="Ong R.C."/>
            <person name="Putra M."/>
            <person name="Sireger I.Z."/>
            <person name="Indrioko S."/>
            <person name="Kosugi Y."/>
            <person name="Izuno A."/>
            <person name="Isagi Y."/>
            <person name="Lee S.L."/>
            <person name="Shimizu K.K."/>
        </authorList>
    </citation>
    <scope>NUCLEOTIDE SEQUENCE [LARGE SCALE GENOMIC DNA]</scope>
    <source>
        <strain evidence="1">214</strain>
    </source>
</reference>
<protein>
    <submittedName>
        <fullName evidence="1">Uncharacterized protein</fullName>
    </submittedName>
</protein>
<proteinExistence type="predicted"/>
<evidence type="ECO:0000313" key="1">
    <source>
        <dbReference type="EMBL" id="GKV23630.1"/>
    </source>
</evidence>
<keyword evidence="2" id="KW-1185">Reference proteome</keyword>
<dbReference type="Proteomes" id="UP001054252">
    <property type="component" value="Unassembled WGS sequence"/>
</dbReference>
<dbReference type="EMBL" id="BPVZ01000063">
    <property type="protein sequence ID" value="GKV23630.1"/>
    <property type="molecule type" value="Genomic_DNA"/>
</dbReference>
<evidence type="ECO:0000313" key="2">
    <source>
        <dbReference type="Proteomes" id="UP001054252"/>
    </source>
</evidence>
<sequence>MATDFKGPGEGRFQGLEVVWEVRDQFVEVRNGKGVAVLYLDTAMATGGGTTKAAEW</sequence>